<dbReference type="Gene3D" id="3.80.10.10">
    <property type="entry name" value="Ribonuclease Inhibitor"/>
    <property type="match status" value="1"/>
</dbReference>
<dbReference type="Pfam" id="PF12937">
    <property type="entry name" value="F-box-like"/>
    <property type="match status" value="1"/>
</dbReference>
<dbReference type="InterPro" id="IPR036388">
    <property type="entry name" value="WH-like_DNA-bd_sf"/>
</dbReference>
<dbReference type="InterPro" id="IPR036047">
    <property type="entry name" value="F-box-like_dom_sf"/>
</dbReference>
<comment type="similarity">
    <text evidence="1">Belongs to the peptidase M24 family.</text>
</comment>
<dbReference type="PANTHER" id="PTHR10804">
    <property type="entry name" value="PROTEASE FAMILY M24 METHIONYL AMINOPEPTIDASE, AMINOPEPTIDASE P"/>
    <property type="match status" value="1"/>
</dbReference>
<dbReference type="EMBL" id="BAABUJ010000025">
    <property type="protein sequence ID" value="GAA5802819.1"/>
    <property type="molecule type" value="Genomic_DNA"/>
</dbReference>
<sequence>MAATNMEMSLSYPASKFEADNSLTNPVTLEKYQLAADIVNGVLPVVVSKVAAGISVCDLCQFGDDLIKAQTKNMYKSTERGIAVPTCVSVNNYIQYFSPLAENDQILKAGDVVKIELGVHIDGYIATAAHTTIVASNTQEPITGRAADVVAATHFAYEAAMRMLRPGVKASEITRLITEIAAYFRCQPVEGTFTSPMKRFVLRAGKDIENRFLDELIVQDLDKFDFEVEAGQVYQLNIVLSTGSGEVKNTEYKPFVYQRDVNKSYQLKMKSARQAYAEVNANHTVFPFATRSLSGNMARLGLTSLLAHELITAYPVMRTKLPSDIAAQFKGTVLVTAEGPVRNTRNLQLPYVHSQYCIPEFTTAANVLKTAAPKEIRQAKPLPATEVVFGDRRVEKEDVEMDMELPVEQFVSIVLLLSKSERARQTLVCKKWYSIIRDHCLYNELKINSIDRFNRAIETIDNNPHLGQQVKTLAVDNCRLDAYYILLLPRYFPNLQELEWSEEDKSWEERQLKRRAITSLPSTQFYQRELQKWKKIQFIRVTLERLPFVTLILKSSILTSLTKLSVSFQRLHLDQHYGVATMQRVIPIVKELIKHLQYVPALKYLHFEKPVLGLNDMENIHINLPNLRELQLNFVCMSFDCNARTFPFKNITCGDPATGVEKIDFTFYVNSFSTLHTLQRSKKTLTNWLTYISSKYTKLQDMVLELSNYDGVPVINDFKKPIIQIIRNTSALSYYSGQLYPITPEIMEAIDSSQGKVKEMYMFADKNEEMETQVDYISNSTQAKTLSVLTLYAWDLDINESTTSPLSVVLTKLSLEFLNLGHLHLDFIVHYNNIVEILKILPSLETLTLHAIKIGKEDTIGLNVISKCNIKCLDIKINCDASVEMDRVNHVLMFLLQSCPTLEEFRVTGDFSLRTCGIARLHFAHHVQLREVHVSIKGVQYYTFSWEEGKQGTTWADYDRCLESTTNTENSFHIDIAWKNKRAKFDLRKAPVA</sequence>
<proteinExistence type="inferred from homology"/>
<evidence type="ECO:0000313" key="4">
    <source>
        <dbReference type="Proteomes" id="UP001476247"/>
    </source>
</evidence>
<comment type="caution">
    <text evidence="3">The sequence shown here is derived from an EMBL/GenBank/DDBJ whole genome shotgun (WGS) entry which is preliminary data.</text>
</comment>
<dbReference type="InterPro" id="IPR001810">
    <property type="entry name" value="F-box_dom"/>
</dbReference>
<dbReference type="InterPro" id="IPR036390">
    <property type="entry name" value="WH_DNA-bd_sf"/>
</dbReference>
<organism evidence="3 4">
    <name type="scientific">Helicostylum pulchrum</name>
    <dbReference type="NCBI Taxonomy" id="562976"/>
    <lineage>
        <taxon>Eukaryota</taxon>
        <taxon>Fungi</taxon>
        <taxon>Fungi incertae sedis</taxon>
        <taxon>Mucoromycota</taxon>
        <taxon>Mucoromycotina</taxon>
        <taxon>Mucoromycetes</taxon>
        <taxon>Mucorales</taxon>
        <taxon>Mucorineae</taxon>
        <taxon>Mucoraceae</taxon>
        <taxon>Helicostylum</taxon>
    </lineage>
</organism>
<dbReference type="SUPFAM" id="SSF55920">
    <property type="entry name" value="Creatinase/aminopeptidase"/>
    <property type="match status" value="1"/>
</dbReference>
<dbReference type="Pfam" id="PF00557">
    <property type="entry name" value="Peptidase_M24"/>
    <property type="match status" value="1"/>
</dbReference>
<dbReference type="PROSITE" id="PS50181">
    <property type="entry name" value="FBOX"/>
    <property type="match status" value="1"/>
</dbReference>
<dbReference type="InterPro" id="IPR036005">
    <property type="entry name" value="Creatinase/aminopeptidase-like"/>
</dbReference>
<dbReference type="Proteomes" id="UP001476247">
    <property type="component" value="Unassembled WGS sequence"/>
</dbReference>
<dbReference type="InterPro" id="IPR032675">
    <property type="entry name" value="LRR_dom_sf"/>
</dbReference>
<accession>A0ABP9Y771</accession>
<name>A0ABP9Y771_9FUNG</name>
<dbReference type="SUPFAM" id="SSF52047">
    <property type="entry name" value="RNI-like"/>
    <property type="match status" value="1"/>
</dbReference>
<dbReference type="InterPro" id="IPR000994">
    <property type="entry name" value="Pept_M24"/>
</dbReference>
<feature type="domain" description="F-box" evidence="2">
    <location>
        <begin position="399"/>
        <end position="445"/>
    </location>
</feature>
<dbReference type="PANTHER" id="PTHR10804:SF11">
    <property type="entry name" value="PROLIFERATION-ASSOCIATED PROTEIN 2G4"/>
    <property type="match status" value="1"/>
</dbReference>
<evidence type="ECO:0000313" key="3">
    <source>
        <dbReference type="EMBL" id="GAA5802819.1"/>
    </source>
</evidence>
<dbReference type="CDD" id="cd01089">
    <property type="entry name" value="PA2G4-like"/>
    <property type="match status" value="1"/>
</dbReference>
<dbReference type="SUPFAM" id="SSF46785">
    <property type="entry name" value="Winged helix' DNA-binding domain"/>
    <property type="match status" value="1"/>
</dbReference>
<dbReference type="InterPro" id="IPR047113">
    <property type="entry name" value="PA2G4/ARX1"/>
</dbReference>
<evidence type="ECO:0000256" key="1">
    <source>
        <dbReference type="ARBA" id="ARBA00007319"/>
    </source>
</evidence>
<evidence type="ECO:0000259" key="2">
    <source>
        <dbReference type="PROSITE" id="PS50181"/>
    </source>
</evidence>
<dbReference type="SUPFAM" id="SSF81383">
    <property type="entry name" value="F-box domain"/>
    <property type="match status" value="1"/>
</dbReference>
<gene>
    <name evidence="3" type="ORF">HPULCUR_008294</name>
</gene>
<dbReference type="Gene3D" id="3.90.230.10">
    <property type="entry name" value="Creatinase/methionine aminopeptidase superfamily"/>
    <property type="match status" value="1"/>
</dbReference>
<keyword evidence="4" id="KW-1185">Reference proteome</keyword>
<dbReference type="Gene3D" id="1.10.10.10">
    <property type="entry name" value="Winged helix-like DNA-binding domain superfamily/Winged helix DNA-binding domain"/>
    <property type="match status" value="1"/>
</dbReference>
<reference evidence="3 4" key="1">
    <citation type="submission" date="2024-04" db="EMBL/GenBank/DDBJ databases">
        <title>genome sequences of Mucor flavus KT1a and Helicostylum pulchrum KT1b strains isolation_sourced from the surface of a dry-aged beef.</title>
        <authorList>
            <person name="Toyotome T."/>
            <person name="Hosono M."/>
            <person name="Torimaru M."/>
            <person name="Fukuda K."/>
            <person name="Mikami N."/>
        </authorList>
    </citation>
    <scope>NUCLEOTIDE SEQUENCE [LARGE SCALE GENOMIC DNA]</scope>
    <source>
        <strain evidence="3 4">KT1b</strain>
    </source>
</reference>
<protein>
    <recommendedName>
        <fullName evidence="2">F-box domain-containing protein</fullName>
    </recommendedName>
</protein>